<dbReference type="EMBL" id="JAVMIP010000025">
    <property type="protein sequence ID" value="MDS3862272.1"/>
    <property type="molecule type" value="Genomic_DNA"/>
</dbReference>
<feature type="transmembrane region" description="Helical" evidence="1">
    <location>
        <begin position="106"/>
        <end position="126"/>
    </location>
</feature>
<dbReference type="PANTHER" id="PTHR35337:SF1">
    <property type="entry name" value="SLR1478 PROTEIN"/>
    <property type="match status" value="1"/>
</dbReference>
<dbReference type="PANTHER" id="PTHR35337">
    <property type="entry name" value="SLR1478 PROTEIN"/>
    <property type="match status" value="1"/>
</dbReference>
<gene>
    <name evidence="2" type="ORF">RIF25_15845</name>
</gene>
<evidence type="ECO:0000256" key="1">
    <source>
        <dbReference type="SAM" id="Phobius"/>
    </source>
</evidence>
<protein>
    <submittedName>
        <fullName evidence="2">Stage II sporulation protein M</fullName>
    </submittedName>
</protein>
<keyword evidence="1" id="KW-0472">Membrane</keyword>
<evidence type="ECO:0000313" key="2">
    <source>
        <dbReference type="EMBL" id="MDS3862272.1"/>
    </source>
</evidence>
<sequence length="325" mass="35986">MDVQRWLVRQEVHWASLEKLLHQAEKNGIKTLSARDIRQLSSLYRLASADLARAQTRQLGIGVTDYLQDLVRRGYSQVYQGRQRQDGQEIIRFYQQGFPQTVQASWAYILAAVLIFGLGIYMGWCYTWQDPAFMQLVIPEHIIRLVQEEGKLWMGSIVGVEPLASSQIMTNNISVTLSALAGGIFAGLGTLFILWYNGLHIGAIATLVGQHNLAYPFWAFVFPHGALELPAIFLSGAAGLLLGQALIFPGRRSRLLALKQQGQLAAQLMFGVVPMLVIAGLIEGFFSPNPAIPDGLKYLVGIILLVALLLYCFWPLPQSNPTPGP</sequence>
<keyword evidence="1" id="KW-0812">Transmembrane</keyword>
<name>A0AAE4K0X5_9CYAN</name>
<feature type="transmembrane region" description="Helical" evidence="1">
    <location>
        <begin position="175"/>
        <end position="197"/>
    </location>
</feature>
<feature type="transmembrane region" description="Helical" evidence="1">
    <location>
        <begin position="298"/>
        <end position="316"/>
    </location>
</feature>
<keyword evidence="3" id="KW-1185">Reference proteome</keyword>
<accession>A0AAE4K0X5</accession>
<keyword evidence="1" id="KW-1133">Transmembrane helix</keyword>
<dbReference type="AlphaFoldDB" id="A0AAE4K0X5"/>
<organism evidence="2 3">
    <name type="scientific">Pseudocalidococcus azoricus BACA0444</name>
    <dbReference type="NCBI Taxonomy" id="2918990"/>
    <lineage>
        <taxon>Bacteria</taxon>
        <taxon>Bacillati</taxon>
        <taxon>Cyanobacteriota</taxon>
        <taxon>Cyanophyceae</taxon>
        <taxon>Acaryochloridales</taxon>
        <taxon>Thermosynechococcaceae</taxon>
        <taxon>Pseudocalidococcus</taxon>
        <taxon>Pseudocalidococcus azoricus</taxon>
    </lineage>
</organism>
<dbReference type="Pfam" id="PF01944">
    <property type="entry name" value="SpoIIM"/>
    <property type="match status" value="1"/>
</dbReference>
<comment type="caution">
    <text evidence="2">The sequence shown here is derived from an EMBL/GenBank/DDBJ whole genome shotgun (WGS) entry which is preliminary data.</text>
</comment>
<dbReference type="InterPro" id="IPR002798">
    <property type="entry name" value="SpoIIM-like"/>
</dbReference>
<proteinExistence type="predicted"/>
<evidence type="ECO:0000313" key="3">
    <source>
        <dbReference type="Proteomes" id="UP001268256"/>
    </source>
</evidence>
<dbReference type="Proteomes" id="UP001268256">
    <property type="component" value="Unassembled WGS sequence"/>
</dbReference>
<feature type="transmembrane region" description="Helical" evidence="1">
    <location>
        <begin position="264"/>
        <end position="286"/>
    </location>
</feature>
<feature type="transmembrane region" description="Helical" evidence="1">
    <location>
        <begin position="217"/>
        <end position="243"/>
    </location>
</feature>
<dbReference type="RefSeq" id="WP_322879480.1">
    <property type="nucleotide sequence ID" value="NZ_JAVMIP010000025.1"/>
</dbReference>
<reference evidence="3" key="1">
    <citation type="submission" date="2023-07" db="EMBL/GenBank/DDBJ databases">
        <authorList>
            <person name="Luz R."/>
            <person name="Cordeiro R."/>
            <person name="Fonseca A."/>
            <person name="Goncalves V."/>
        </authorList>
    </citation>
    <scope>NUCLEOTIDE SEQUENCE [LARGE SCALE GENOMIC DNA]</scope>
    <source>
        <strain evidence="3">BACA0444</strain>
    </source>
</reference>